<name>A0AAD1Z7Z1_9LAMI</name>
<feature type="compositionally biased region" description="Basic and acidic residues" evidence="1">
    <location>
        <begin position="234"/>
        <end position="261"/>
    </location>
</feature>
<feature type="compositionally biased region" description="Low complexity" evidence="1">
    <location>
        <begin position="128"/>
        <end position="138"/>
    </location>
</feature>
<feature type="compositionally biased region" description="Basic and acidic residues" evidence="1">
    <location>
        <begin position="338"/>
        <end position="359"/>
    </location>
</feature>
<feature type="compositionally biased region" description="Pro residues" evidence="1">
    <location>
        <begin position="116"/>
        <end position="127"/>
    </location>
</feature>
<reference evidence="2" key="1">
    <citation type="submission" date="2023-05" db="EMBL/GenBank/DDBJ databases">
        <authorList>
            <person name="Huff M."/>
        </authorList>
    </citation>
    <scope>NUCLEOTIDE SEQUENCE</scope>
</reference>
<organism evidence="2 3">
    <name type="scientific">Fraxinus pennsylvanica</name>
    <dbReference type="NCBI Taxonomy" id="56036"/>
    <lineage>
        <taxon>Eukaryota</taxon>
        <taxon>Viridiplantae</taxon>
        <taxon>Streptophyta</taxon>
        <taxon>Embryophyta</taxon>
        <taxon>Tracheophyta</taxon>
        <taxon>Spermatophyta</taxon>
        <taxon>Magnoliopsida</taxon>
        <taxon>eudicotyledons</taxon>
        <taxon>Gunneridae</taxon>
        <taxon>Pentapetalae</taxon>
        <taxon>asterids</taxon>
        <taxon>lamiids</taxon>
        <taxon>Lamiales</taxon>
        <taxon>Oleaceae</taxon>
        <taxon>Oleeae</taxon>
        <taxon>Fraxinus</taxon>
    </lineage>
</organism>
<proteinExistence type="predicted"/>
<dbReference type="EMBL" id="OU503042">
    <property type="protein sequence ID" value="CAI9764896.1"/>
    <property type="molecule type" value="Genomic_DNA"/>
</dbReference>
<dbReference type="PANTHER" id="PTHR33472:SF1">
    <property type="entry name" value="EXTENSIN-RELATED"/>
    <property type="match status" value="1"/>
</dbReference>
<feature type="compositionally biased region" description="Polar residues" evidence="1">
    <location>
        <begin position="139"/>
        <end position="160"/>
    </location>
</feature>
<feature type="compositionally biased region" description="Polar residues" evidence="1">
    <location>
        <begin position="317"/>
        <end position="329"/>
    </location>
</feature>
<feature type="compositionally biased region" description="Polar residues" evidence="1">
    <location>
        <begin position="372"/>
        <end position="394"/>
    </location>
</feature>
<evidence type="ECO:0000313" key="2">
    <source>
        <dbReference type="EMBL" id="CAI9764896.1"/>
    </source>
</evidence>
<feature type="compositionally biased region" description="Pro residues" evidence="1">
    <location>
        <begin position="24"/>
        <end position="46"/>
    </location>
</feature>
<accession>A0AAD1Z7Z1</accession>
<keyword evidence="3" id="KW-1185">Reference proteome</keyword>
<dbReference type="Proteomes" id="UP000834106">
    <property type="component" value="Chromosome 7"/>
</dbReference>
<feature type="compositionally biased region" description="Pro residues" evidence="1">
    <location>
        <begin position="70"/>
        <end position="102"/>
    </location>
</feature>
<feature type="compositionally biased region" description="Polar residues" evidence="1">
    <location>
        <begin position="172"/>
        <end position="183"/>
    </location>
</feature>
<feature type="compositionally biased region" description="Pro residues" evidence="1">
    <location>
        <begin position="218"/>
        <end position="231"/>
    </location>
</feature>
<feature type="compositionally biased region" description="Low complexity" evidence="1">
    <location>
        <begin position="266"/>
        <end position="276"/>
    </location>
</feature>
<protein>
    <submittedName>
        <fullName evidence="2">Uncharacterized protein</fullName>
    </submittedName>
</protein>
<dbReference type="AlphaFoldDB" id="A0AAD1Z7Z1"/>
<evidence type="ECO:0000256" key="1">
    <source>
        <dbReference type="SAM" id="MobiDB-lite"/>
    </source>
</evidence>
<dbReference type="PANTHER" id="PTHR33472">
    <property type="entry name" value="OS01G0106600 PROTEIN"/>
    <property type="match status" value="1"/>
</dbReference>
<evidence type="ECO:0000313" key="3">
    <source>
        <dbReference type="Proteomes" id="UP000834106"/>
    </source>
</evidence>
<feature type="region of interest" description="Disordered" evidence="1">
    <location>
        <begin position="1"/>
        <end position="418"/>
    </location>
</feature>
<gene>
    <name evidence="2" type="ORF">FPE_LOCUS12326</name>
</gene>
<feature type="compositionally biased region" description="Basic and acidic residues" evidence="1">
    <location>
        <begin position="281"/>
        <end position="296"/>
    </location>
</feature>
<sequence>MSQQRRPAWARLPSMARASQNPAPAAPIPQPTTTPAPPPTQPPQPRAPFGQLGRAPSVLSQISQTRERTPPPPPPPAATPAPPAPARSPRRSPVPPPVPAPSTPRKSPISATPTVAPSPKPSAPSPPRETTTSTPKSPITNTLSNSPIPKEPLTTTTNVRVPSPPIRESPKTKTQGPSSSMQASPVPKPVATAAPESSPKTVKPLEKTPVQSPKPKLVAPPPSPFTLPPPQLKSDSERETKIPTKVDQKDVLVQETIEKFPKLMPSNSRNSSIASSGKQELPNEKVPNKKISDPEKLGMSVITLAGDNKGAVMELSPSRNKNHSITNPPSHHKNGNHAKPEGEKSSNDEEGRSDKEKNKKAMAMQSPPMTAYVNSNVQGVNNSIFFKSSSTHQNPGVHLSINRKANGGHGIHFKDHDA</sequence>